<feature type="domain" description="ABC transmembrane type-1" evidence="10">
    <location>
        <begin position="80"/>
        <end position="376"/>
    </location>
</feature>
<dbReference type="InterPro" id="IPR010065">
    <property type="entry name" value="AA_ABC_transptr_permease_3TM"/>
</dbReference>
<feature type="transmembrane region" description="Helical" evidence="9">
    <location>
        <begin position="256"/>
        <end position="279"/>
    </location>
</feature>
<evidence type="ECO:0000256" key="5">
    <source>
        <dbReference type="ARBA" id="ARBA00022692"/>
    </source>
</evidence>
<evidence type="ECO:0000256" key="7">
    <source>
        <dbReference type="ARBA" id="ARBA00022989"/>
    </source>
</evidence>
<dbReference type="EMBL" id="FOPM01000004">
    <property type="protein sequence ID" value="SFG50848.1"/>
    <property type="molecule type" value="Genomic_DNA"/>
</dbReference>
<evidence type="ECO:0000313" key="12">
    <source>
        <dbReference type="Proteomes" id="UP000199229"/>
    </source>
</evidence>
<proteinExistence type="inferred from homology"/>
<keyword evidence="6" id="KW-0029">Amino-acid transport</keyword>
<dbReference type="SUPFAM" id="SSF161098">
    <property type="entry name" value="MetI-like"/>
    <property type="match status" value="2"/>
</dbReference>
<feature type="transmembrane region" description="Helical" evidence="9">
    <location>
        <begin position="170"/>
        <end position="192"/>
    </location>
</feature>
<dbReference type="InterPro" id="IPR035906">
    <property type="entry name" value="MetI-like_sf"/>
</dbReference>
<name>A0A1I2SDI0_9HYPH</name>
<accession>A0A1I2SDI0</accession>
<dbReference type="AlphaFoldDB" id="A0A1I2SDI0"/>
<evidence type="ECO:0000256" key="9">
    <source>
        <dbReference type="RuleBase" id="RU363032"/>
    </source>
</evidence>
<dbReference type="Pfam" id="PF00528">
    <property type="entry name" value="BPD_transp_1"/>
    <property type="match status" value="1"/>
</dbReference>
<evidence type="ECO:0000259" key="10">
    <source>
        <dbReference type="PROSITE" id="PS50928"/>
    </source>
</evidence>
<evidence type="ECO:0000313" key="11">
    <source>
        <dbReference type="EMBL" id="SFG50848.1"/>
    </source>
</evidence>
<dbReference type="PANTHER" id="PTHR30614:SF37">
    <property type="entry name" value="AMINO-ACID ABC TRANSPORTER PERMEASE PROTEIN YHDX-RELATED"/>
    <property type="match status" value="1"/>
</dbReference>
<feature type="transmembrane region" description="Helical" evidence="9">
    <location>
        <begin position="354"/>
        <end position="376"/>
    </location>
</feature>
<evidence type="ECO:0000256" key="6">
    <source>
        <dbReference type="ARBA" id="ARBA00022970"/>
    </source>
</evidence>
<comment type="subcellular location">
    <subcellularLocation>
        <location evidence="1">Cell inner membrane</location>
        <topology evidence="1">Multi-pass membrane protein</topology>
    </subcellularLocation>
    <subcellularLocation>
        <location evidence="9">Cell membrane</location>
        <topology evidence="9">Multi-pass membrane protein</topology>
    </subcellularLocation>
</comment>
<feature type="transmembrane region" description="Helical" evidence="9">
    <location>
        <begin position="213"/>
        <end position="236"/>
    </location>
</feature>
<evidence type="ECO:0000256" key="1">
    <source>
        <dbReference type="ARBA" id="ARBA00004429"/>
    </source>
</evidence>
<dbReference type="NCBIfam" id="TIGR01726">
    <property type="entry name" value="HEQRo_perm_3TM"/>
    <property type="match status" value="1"/>
</dbReference>
<keyword evidence="3 9" id="KW-0813">Transport</keyword>
<keyword evidence="8 9" id="KW-0472">Membrane</keyword>
<evidence type="ECO:0000256" key="8">
    <source>
        <dbReference type="ARBA" id="ARBA00023136"/>
    </source>
</evidence>
<feature type="transmembrane region" description="Helical" evidence="9">
    <location>
        <begin position="75"/>
        <end position="104"/>
    </location>
</feature>
<feature type="transmembrane region" description="Helical" evidence="9">
    <location>
        <begin position="12"/>
        <end position="31"/>
    </location>
</feature>
<feature type="transmembrane region" description="Helical" evidence="9">
    <location>
        <begin position="43"/>
        <end position="63"/>
    </location>
</feature>
<keyword evidence="4" id="KW-1003">Cell membrane</keyword>
<dbReference type="GO" id="GO:0022857">
    <property type="term" value="F:transmembrane transporter activity"/>
    <property type="evidence" value="ECO:0007669"/>
    <property type="project" value="InterPro"/>
</dbReference>
<evidence type="ECO:0000256" key="4">
    <source>
        <dbReference type="ARBA" id="ARBA00022475"/>
    </source>
</evidence>
<dbReference type="CDD" id="cd06261">
    <property type="entry name" value="TM_PBP2"/>
    <property type="match status" value="1"/>
</dbReference>
<evidence type="ECO:0000256" key="3">
    <source>
        <dbReference type="ARBA" id="ARBA00022448"/>
    </source>
</evidence>
<gene>
    <name evidence="11" type="ORF">SAMN05192565_104193</name>
</gene>
<dbReference type="PROSITE" id="PS50928">
    <property type="entry name" value="ABC_TM1"/>
    <property type="match status" value="1"/>
</dbReference>
<feature type="transmembrane region" description="Helical" evidence="9">
    <location>
        <begin position="116"/>
        <end position="138"/>
    </location>
</feature>
<organism evidence="11 12">
    <name type="scientific">Methylobacterium gossipiicola</name>
    <dbReference type="NCBI Taxonomy" id="582675"/>
    <lineage>
        <taxon>Bacteria</taxon>
        <taxon>Pseudomonadati</taxon>
        <taxon>Pseudomonadota</taxon>
        <taxon>Alphaproteobacteria</taxon>
        <taxon>Hyphomicrobiales</taxon>
        <taxon>Methylobacteriaceae</taxon>
        <taxon>Methylobacterium</taxon>
    </lineage>
</organism>
<dbReference type="Proteomes" id="UP000199229">
    <property type="component" value="Unassembled WGS sequence"/>
</dbReference>
<dbReference type="PANTHER" id="PTHR30614">
    <property type="entry name" value="MEMBRANE COMPONENT OF AMINO ACID ABC TRANSPORTER"/>
    <property type="match status" value="1"/>
</dbReference>
<dbReference type="STRING" id="582675.SAMN05192565_104193"/>
<keyword evidence="5 9" id="KW-0812">Transmembrane</keyword>
<dbReference type="InterPro" id="IPR043429">
    <property type="entry name" value="ArtM/GltK/GlnP/TcyL/YhdX-like"/>
</dbReference>
<evidence type="ECO:0000256" key="2">
    <source>
        <dbReference type="ARBA" id="ARBA00010072"/>
    </source>
</evidence>
<dbReference type="InterPro" id="IPR000515">
    <property type="entry name" value="MetI-like"/>
</dbReference>
<protein>
    <submittedName>
        <fullName evidence="11">Amino acid ABC transporter membrane protein 1, PAAT family</fullName>
    </submittedName>
</protein>
<dbReference type="Gene3D" id="1.10.3720.10">
    <property type="entry name" value="MetI-like"/>
    <property type="match status" value="2"/>
</dbReference>
<dbReference type="GO" id="GO:0043190">
    <property type="term" value="C:ATP-binding cassette (ABC) transporter complex"/>
    <property type="evidence" value="ECO:0007669"/>
    <property type="project" value="InterPro"/>
</dbReference>
<comment type="similarity">
    <text evidence="2">Belongs to the binding-protein-dependent transport system permease family. HisMQ subfamily.</text>
</comment>
<keyword evidence="12" id="KW-1185">Reference proteome</keyword>
<reference evidence="12" key="1">
    <citation type="submission" date="2016-10" db="EMBL/GenBank/DDBJ databases">
        <authorList>
            <person name="Varghese N."/>
            <person name="Submissions S."/>
        </authorList>
    </citation>
    <scope>NUCLEOTIDE SEQUENCE [LARGE SCALE GENOMIC DNA]</scope>
    <source>
        <strain evidence="12">Gh-105</strain>
    </source>
</reference>
<sequence length="388" mass="40587">MPDPRTPLRWRALAVQALLILALAALAYLAASNAAQKLARQGIVAGFGFLGRPAGFDIGQSLIPYAAATATYLDAFLVGLLNTLLVSGLAIGIATGLGFAVGIARRAENPLLRAFAAAYVELFRNLPLLLQLLVWYVAVRVALPPASDPAALGQAAFLSQRGLFLPRPDFWGSAAAVPLAFGIGLAAVWLLVQARGRAVALGKKPGPVLSLSALLCLGLPALAWIGLALAGHPVPVAWPVRGPYDIEGGLAVRPEFAALLIGLSTYSAAFIAEIVRAGLDSVAQGQREAAAALSLSRAQALRLVVLPQAMRVIVPPLTSQYLNITKNSSLAVLIGYPDLVHVFMGTVLNQTNQAVEVVSLTMAVYLTLSLVTALVMNRYNARVAGSRA</sequence>
<dbReference type="RefSeq" id="WP_091969676.1">
    <property type="nucleotide sequence ID" value="NZ_FOPM01000004.1"/>
</dbReference>
<keyword evidence="7 9" id="KW-1133">Transmembrane helix</keyword>
<dbReference type="OrthoDB" id="9808531at2"/>
<dbReference type="GO" id="GO:0006865">
    <property type="term" value="P:amino acid transport"/>
    <property type="evidence" value="ECO:0007669"/>
    <property type="project" value="UniProtKB-KW"/>
</dbReference>